<comment type="caution">
    <text evidence="2">The sequence shown here is derived from an EMBL/GenBank/DDBJ whole genome shotgun (WGS) entry which is preliminary data.</text>
</comment>
<reference evidence="3" key="1">
    <citation type="journal article" date="2020" name="Nat. Commun.">
        <title>Genome sequence of the cluster root forming white lupin.</title>
        <authorList>
            <person name="Hufnagel B."/>
            <person name="Marques A."/>
            <person name="Soriano A."/>
            <person name="Marques L."/>
            <person name="Divol F."/>
            <person name="Doumas P."/>
            <person name="Sallet E."/>
            <person name="Mancinotti D."/>
            <person name="Carrere S."/>
            <person name="Marande W."/>
            <person name="Arribat S."/>
            <person name="Keller J."/>
            <person name="Huneau C."/>
            <person name="Blein T."/>
            <person name="Aime D."/>
            <person name="Laguerre M."/>
            <person name="Taylor J."/>
            <person name="Schubert V."/>
            <person name="Nelson M."/>
            <person name="Geu-Flores F."/>
            <person name="Crespi M."/>
            <person name="Gallardo-Guerrero K."/>
            <person name="Delaux P.-M."/>
            <person name="Salse J."/>
            <person name="Berges H."/>
            <person name="Guyot R."/>
            <person name="Gouzy J."/>
            <person name="Peret B."/>
        </authorList>
    </citation>
    <scope>NUCLEOTIDE SEQUENCE [LARGE SCALE GENOMIC DNA]</scope>
    <source>
        <strain evidence="3">cv. Amiga</strain>
    </source>
</reference>
<evidence type="ECO:0000313" key="3">
    <source>
        <dbReference type="Proteomes" id="UP000447434"/>
    </source>
</evidence>
<proteinExistence type="predicted"/>
<accession>A0A6A4NDU7</accession>
<organism evidence="2 3">
    <name type="scientific">Lupinus albus</name>
    <name type="common">White lupine</name>
    <name type="synonym">Lupinus termis</name>
    <dbReference type="NCBI Taxonomy" id="3870"/>
    <lineage>
        <taxon>Eukaryota</taxon>
        <taxon>Viridiplantae</taxon>
        <taxon>Streptophyta</taxon>
        <taxon>Embryophyta</taxon>
        <taxon>Tracheophyta</taxon>
        <taxon>Spermatophyta</taxon>
        <taxon>Magnoliopsida</taxon>
        <taxon>eudicotyledons</taxon>
        <taxon>Gunneridae</taxon>
        <taxon>Pentapetalae</taxon>
        <taxon>rosids</taxon>
        <taxon>fabids</taxon>
        <taxon>Fabales</taxon>
        <taxon>Fabaceae</taxon>
        <taxon>Papilionoideae</taxon>
        <taxon>50 kb inversion clade</taxon>
        <taxon>genistoids sensu lato</taxon>
        <taxon>core genistoids</taxon>
        <taxon>Genisteae</taxon>
        <taxon>Lupinus</taxon>
    </lineage>
</organism>
<keyword evidence="3" id="KW-1185">Reference proteome</keyword>
<dbReference type="AlphaFoldDB" id="A0A6A4NDU7"/>
<feature type="region of interest" description="Disordered" evidence="1">
    <location>
        <begin position="49"/>
        <end position="75"/>
    </location>
</feature>
<evidence type="ECO:0000313" key="2">
    <source>
        <dbReference type="EMBL" id="KAE9585624.1"/>
    </source>
</evidence>
<name>A0A6A4NDU7_LUPAL</name>
<evidence type="ECO:0000256" key="1">
    <source>
        <dbReference type="SAM" id="MobiDB-lite"/>
    </source>
</evidence>
<dbReference type="Proteomes" id="UP000447434">
    <property type="component" value="Chromosome 24"/>
</dbReference>
<sequence length="75" mass="8879">MVDDDLSLNSEEKRTKSEVENLQLRSLVDEAKSNYQDLHMHLLNLMQGKKSEDTEEHHHQVFDEKVKDKKQSGKW</sequence>
<dbReference type="EMBL" id="WOCE01000024">
    <property type="protein sequence ID" value="KAE9585624.1"/>
    <property type="molecule type" value="Genomic_DNA"/>
</dbReference>
<protein>
    <submittedName>
        <fullName evidence="2">Uncharacterized protein</fullName>
    </submittedName>
</protein>
<gene>
    <name evidence="2" type="ORF">Lalb_Chr24g0393281</name>
</gene>